<evidence type="ECO:0000256" key="2">
    <source>
        <dbReference type="ARBA" id="ARBA00023125"/>
    </source>
</evidence>
<dbReference type="InterPro" id="IPR052916">
    <property type="entry name" value="Type-I_RE_MTase_Subunit"/>
</dbReference>
<dbReference type="GO" id="GO:0009307">
    <property type="term" value="P:DNA restriction-modification system"/>
    <property type="evidence" value="ECO:0007669"/>
    <property type="project" value="UniProtKB-KW"/>
</dbReference>
<keyword evidence="1" id="KW-0680">Restriction system</keyword>
<dbReference type="PANTHER" id="PTHR42998">
    <property type="entry name" value="TYPE I RESTRICTION ENZYME HINDVIIP M PROTEIN-RELATED"/>
    <property type="match status" value="1"/>
</dbReference>
<gene>
    <name evidence="4" type="ORF">G3I70_33300</name>
</gene>
<dbReference type="RefSeq" id="WP_163061730.1">
    <property type="nucleotide sequence ID" value="NZ_JAAGLI010000913.1"/>
</dbReference>
<dbReference type="GO" id="GO:0032259">
    <property type="term" value="P:methylation"/>
    <property type="evidence" value="ECO:0007669"/>
    <property type="project" value="UniProtKB-KW"/>
</dbReference>
<evidence type="ECO:0000313" key="4">
    <source>
        <dbReference type="EMBL" id="NEA27338.1"/>
    </source>
</evidence>
<dbReference type="CDD" id="cd02440">
    <property type="entry name" value="AdoMet_MTases"/>
    <property type="match status" value="1"/>
</dbReference>
<keyword evidence="2" id="KW-0238">DNA-binding</keyword>
<dbReference type="InterPro" id="IPR044946">
    <property type="entry name" value="Restrct_endonuc_typeI_TRD_sf"/>
</dbReference>
<dbReference type="Proteomes" id="UP000475532">
    <property type="component" value="Unassembled WGS sequence"/>
</dbReference>
<proteinExistence type="predicted"/>
<dbReference type="InterPro" id="IPR002052">
    <property type="entry name" value="DNA_methylase_N6_adenine_CS"/>
</dbReference>
<evidence type="ECO:0000313" key="5">
    <source>
        <dbReference type="Proteomes" id="UP000475532"/>
    </source>
</evidence>
<dbReference type="GO" id="GO:0008170">
    <property type="term" value="F:N-methyltransferase activity"/>
    <property type="evidence" value="ECO:0007669"/>
    <property type="project" value="InterPro"/>
</dbReference>
<dbReference type="EMBL" id="JAAGLI010000913">
    <property type="protein sequence ID" value="NEA27338.1"/>
    <property type="molecule type" value="Genomic_DNA"/>
</dbReference>
<keyword evidence="4" id="KW-0489">Methyltransferase</keyword>
<dbReference type="SUPFAM" id="SSF116734">
    <property type="entry name" value="DNA methylase specificity domain"/>
    <property type="match status" value="1"/>
</dbReference>
<comment type="caution">
    <text evidence="4">The sequence shown here is derived from an EMBL/GenBank/DDBJ whole genome shotgun (WGS) entry which is preliminary data.</text>
</comment>
<dbReference type="Pfam" id="PF02384">
    <property type="entry name" value="N6_Mtase"/>
    <property type="match status" value="1"/>
</dbReference>
<protein>
    <submittedName>
        <fullName evidence="4">N-6 DNA methylase</fullName>
    </submittedName>
</protein>
<feature type="domain" description="DNA methylase adenine-specific" evidence="3">
    <location>
        <begin position="159"/>
        <end position="386"/>
    </location>
</feature>
<dbReference type="Gene3D" id="3.90.220.20">
    <property type="entry name" value="DNA methylase specificity domains"/>
    <property type="match status" value="1"/>
</dbReference>
<organism evidence="4 5">
    <name type="scientific">Actinomadura bangladeshensis</name>
    <dbReference type="NCBI Taxonomy" id="453573"/>
    <lineage>
        <taxon>Bacteria</taxon>
        <taxon>Bacillati</taxon>
        <taxon>Actinomycetota</taxon>
        <taxon>Actinomycetes</taxon>
        <taxon>Streptosporangiales</taxon>
        <taxon>Thermomonosporaceae</taxon>
        <taxon>Actinomadura</taxon>
    </lineage>
</organism>
<dbReference type="InterPro" id="IPR003356">
    <property type="entry name" value="DNA_methylase_A-5"/>
</dbReference>
<accession>A0A6L9QQD5</accession>
<sequence>MASEATVTAAEIARIAGVGRAAVSNWRRRHPDFPEPAGGTATSPTFSLAEVEEWLRDQGKLTEVPASDRLWQRVRAAAEEIALPDVVGDLGLSLLWSAREVSGERLTSQERRRLRKTGPMGVVAPGVPGAWLSPGADEPARAALVPAVAEYAAEHGAGPTFELLYSRLLETHARRVFTTPGPVADLMVDLAGAKGRTVLDPACGSGNLLAAAAARGATAVLGQELDADLARLTGIRLVLAGGTSEIRIGDSLRDDAFTGIETDTVVCNPPFNQPDWGHSGLIYDRRWTFGVPPRAEPELAWLQHALSHVRPGGNVAVLLSPAVASRKSGNRIRAELLRTGTVRMVAALPAAGVPGTPLSMHLWVLTRSVPEGRPPGDVLVADAAGQPVDAAVTQIMRAWRAFTEGTDDLPDRSVTVRTVDLLGGMTDLTPARYLTAADTDAGKRFAGVRSDLDELLARLPATLPDVDEVSGVPSPLPTITIGELARSGALTIMQAPGGLRSTGPSGARPVLTAADVAAARPATGRLDAETPEERAVTVQAGDIVLVTAGSRPATALISEDGAVLGPHLHLLRPDPDALDPQFLAGFLRGAGIERYVRGSGSRIMRIDVRAIEVPRLPLAEQRAYAEALHRVEQFRELLKRTTRLGDELAGSLTAGLAGGNLRPKH</sequence>
<name>A0A6L9QQD5_9ACTN</name>
<keyword evidence="4" id="KW-0808">Transferase</keyword>
<dbReference type="PRINTS" id="PR00507">
    <property type="entry name" value="N12N6MTFRASE"/>
</dbReference>
<reference evidence="4 5" key="1">
    <citation type="submission" date="2020-01" db="EMBL/GenBank/DDBJ databases">
        <title>Insect and environment-associated Actinomycetes.</title>
        <authorList>
            <person name="Currrie C."/>
            <person name="Chevrette M."/>
            <person name="Carlson C."/>
            <person name="Stubbendieck R."/>
            <person name="Wendt-Pienkowski E."/>
        </authorList>
    </citation>
    <scope>NUCLEOTIDE SEQUENCE [LARGE SCALE GENOMIC DNA]</scope>
    <source>
        <strain evidence="4 5">SID10258</strain>
    </source>
</reference>
<dbReference type="InterPro" id="IPR029063">
    <property type="entry name" value="SAM-dependent_MTases_sf"/>
</dbReference>
<dbReference type="PANTHER" id="PTHR42998:SF1">
    <property type="entry name" value="TYPE I RESTRICTION ENZYME HINDI METHYLASE SUBUNIT"/>
    <property type="match status" value="1"/>
</dbReference>
<evidence type="ECO:0000256" key="1">
    <source>
        <dbReference type="ARBA" id="ARBA00022747"/>
    </source>
</evidence>
<evidence type="ECO:0000259" key="3">
    <source>
        <dbReference type="Pfam" id="PF02384"/>
    </source>
</evidence>
<dbReference type="GO" id="GO:0003677">
    <property type="term" value="F:DNA binding"/>
    <property type="evidence" value="ECO:0007669"/>
    <property type="project" value="UniProtKB-KW"/>
</dbReference>
<dbReference type="SUPFAM" id="SSF53335">
    <property type="entry name" value="S-adenosyl-L-methionine-dependent methyltransferases"/>
    <property type="match status" value="1"/>
</dbReference>
<dbReference type="PROSITE" id="PS00092">
    <property type="entry name" value="N6_MTASE"/>
    <property type="match status" value="1"/>
</dbReference>
<dbReference type="AlphaFoldDB" id="A0A6L9QQD5"/>
<dbReference type="Gene3D" id="3.40.50.150">
    <property type="entry name" value="Vaccinia Virus protein VP39"/>
    <property type="match status" value="1"/>
</dbReference>